<comment type="caution">
    <text evidence="1">The sequence shown here is derived from an EMBL/GenBank/DDBJ whole genome shotgun (WGS) entry which is preliminary data.</text>
</comment>
<name>A0A9Q3F5B7_9BASI</name>
<dbReference type="Proteomes" id="UP000765509">
    <property type="component" value="Unassembled WGS sequence"/>
</dbReference>
<evidence type="ECO:0000313" key="1">
    <source>
        <dbReference type="EMBL" id="MBW0531802.1"/>
    </source>
</evidence>
<gene>
    <name evidence="1" type="ORF">O181_071517</name>
</gene>
<dbReference type="EMBL" id="AVOT02037153">
    <property type="protein sequence ID" value="MBW0531802.1"/>
    <property type="molecule type" value="Genomic_DNA"/>
</dbReference>
<sequence length="162" mass="19359">MSFENEKYSLDKEPYEWCLRQSRILEAIDPQMNIQMRNDKLLKQMTGEIEHSVKCKCNQSCTLDEIENTLQDAKKRTNIGKYFQFKSSSFKEKEPFRVEFKDKPKERVAEVTKNKSYCHNCGLTDHYSNNYTKTKKKVYAIEQVQRKNPQQRILSQTLWVML</sequence>
<accession>A0A9Q3F5B7</accession>
<proteinExistence type="predicted"/>
<reference evidence="1" key="1">
    <citation type="submission" date="2021-03" db="EMBL/GenBank/DDBJ databases">
        <title>Draft genome sequence of rust myrtle Austropuccinia psidii MF-1, a brazilian biotype.</title>
        <authorList>
            <person name="Quecine M.C."/>
            <person name="Pachon D.M.R."/>
            <person name="Bonatelli M.L."/>
            <person name="Correr F.H."/>
            <person name="Franceschini L.M."/>
            <person name="Leite T.F."/>
            <person name="Margarido G.R.A."/>
            <person name="Almeida C.A."/>
            <person name="Ferrarezi J.A."/>
            <person name="Labate C.A."/>
        </authorList>
    </citation>
    <scope>NUCLEOTIDE SEQUENCE</scope>
    <source>
        <strain evidence="1">MF-1</strain>
    </source>
</reference>
<protein>
    <submittedName>
        <fullName evidence="1">Uncharacterized protein</fullName>
    </submittedName>
</protein>
<dbReference type="AlphaFoldDB" id="A0A9Q3F5B7"/>
<evidence type="ECO:0000313" key="2">
    <source>
        <dbReference type="Proteomes" id="UP000765509"/>
    </source>
</evidence>
<keyword evidence="2" id="KW-1185">Reference proteome</keyword>
<organism evidence="1 2">
    <name type="scientific">Austropuccinia psidii MF-1</name>
    <dbReference type="NCBI Taxonomy" id="1389203"/>
    <lineage>
        <taxon>Eukaryota</taxon>
        <taxon>Fungi</taxon>
        <taxon>Dikarya</taxon>
        <taxon>Basidiomycota</taxon>
        <taxon>Pucciniomycotina</taxon>
        <taxon>Pucciniomycetes</taxon>
        <taxon>Pucciniales</taxon>
        <taxon>Sphaerophragmiaceae</taxon>
        <taxon>Austropuccinia</taxon>
    </lineage>
</organism>